<organism evidence="1 2">
    <name type="scientific">Dentiscutata heterogama</name>
    <dbReference type="NCBI Taxonomy" id="1316150"/>
    <lineage>
        <taxon>Eukaryota</taxon>
        <taxon>Fungi</taxon>
        <taxon>Fungi incertae sedis</taxon>
        <taxon>Mucoromycota</taxon>
        <taxon>Glomeromycotina</taxon>
        <taxon>Glomeromycetes</taxon>
        <taxon>Diversisporales</taxon>
        <taxon>Gigasporaceae</taxon>
        <taxon>Dentiscutata</taxon>
    </lineage>
</organism>
<dbReference type="Proteomes" id="UP000789702">
    <property type="component" value="Unassembled WGS sequence"/>
</dbReference>
<gene>
    <name evidence="1" type="ORF">DHETER_LOCUS15532</name>
</gene>
<accession>A0ACA9QUZ0</accession>
<evidence type="ECO:0000313" key="1">
    <source>
        <dbReference type="EMBL" id="CAG8765360.1"/>
    </source>
</evidence>
<feature type="non-terminal residue" evidence="1">
    <location>
        <position position="1"/>
    </location>
</feature>
<dbReference type="EMBL" id="CAJVPU010053539">
    <property type="protein sequence ID" value="CAG8765360.1"/>
    <property type="molecule type" value="Genomic_DNA"/>
</dbReference>
<feature type="non-terminal residue" evidence="1">
    <location>
        <position position="53"/>
    </location>
</feature>
<keyword evidence="2" id="KW-1185">Reference proteome</keyword>
<sequence length="53" mass="6252">YQKDTRVILHSWSLNVILGSEIRPFHIIAILLVNNEFSIKYKNPNKNLIDMIE</sequence>
<protein>
    <submittedName>
        <fullName evidence="1">11443_t:CDS:1</fullName>
    </submittedName>
</protein>
<evidence type="ECO:0000313" key="2">
    <source>
        <dbReference type="Proteomes" id="UP000789702"/>
    </source>
</evidence>
<comment type="caution">
    <text evidence="1">The sequence shown here is derived from an EMBL/GenBank/DDBJ whole genome shotgun (WGS) entry which is preliminary data.</text>
</comment>
<proteinExistence type="predicted"/>
<reference evidence="1" key="1">
    <citation type="submission" date="2021-06" db="EMBL/GenBank/DDBJ databases">
        <authorList>
            <person name="Kallberg Y."/>
            <person name="Tangrot J."/>
            <person name="Rosling A."/>
        </authorList>
    </citation>
    <scope>NUCLEOTIDE SEQUENCE</scope>
    <source>
        <strain evidence="1">IL203A</strain>
    </source>
</reference>
<name>A0ACA9QUZ0_9GLOM</name>